<dbReference type="EMBL" id="LAZR01002564">
    <property type="protein sequence ID" value="KKN28431.1"/>
    <property type="molecule type" value="Genomic_DNA"/>
</dbReference>
<keyword evidence="1" id="KW-1133">Transmembrane helix</keyword>
<proteinExistence type="predicted"/>
<organism evidence="2">
    <name type="scientific">marine sediment metagenome</name>
    <dbReference type="NCBI Taxonomy" id="412755"/>
    <lineage>
        <taxon>unclassified sequences</taxon>
        <taxon>metagenomes</taxon>
        <taxon>ecological metagenomes</taxon>
    </lineage>
</organism>
<dbReference type="AlphaFoldDB" id="A0A0F9RTX1"/>
<gene>
    <name evidence="2" type="ORF">LCGC14_0854320</name>
</gene>
<evidence type="ECO:0008006" key="3">
    <source>
        <dbReference type="Google" id="ProtNLM"/>
    </source>
</evidence>
<reference evidence="2" key="1">
    <citation type="journal article" date="2015" name="Nature">
        <title>Complex archaea that bridge the gap between prokaryotes and eukaryotes.</title>
        <authorList>
            <person name="Spang A."/>
            <person name="Saw J.H."/>
            <person name="Jorgensen S.L."/>
            <person name="Zaremba-Niedzwiedzka K."/>
            <person name="Martijn J."/>
            <person name="Lind A.E."/>
            <person name="van Eijk R."/>
            <person name="Schleper C."/>
            <person name="Guy L."/>
            <person name="Ettema T.J."/>
        </authorList>
    </citation>
    <scope>NUCLEOTIDE SEQUENCE</scope>
</reference>
<keyword evidence="1" id="KW-0472">Membrane</keyword>
<name>A0A0F9RTX1_9ZZZZ</name>
<evidence type="ECO:0000313" key="2">
    <source>
        <dbReference type="EMBL" id="KKN28431.1"/>
    </source>
</evidence>
<sequence length="131" mass="14444">MILQSIEALQTIADIIGAIMLFFQPFVTPIGNWMTEWITVATEFLGQNFGENFTFYIIIGVILIVSGVIINIVWPGDKKGSIYSSIEKIEEIEDKGEVSGDKDITGEIKRCKDCGNPIGDQNICPLCGARN</sequence>
<feature type="transmembrane region" description="Helical" evidence="1">
    <location>
        <begin position="12"/>
        <end position="33"/>
    </location>
</feature>
<protein>
    <recommendedName>
        <fullName evidence="3">Zinc-ribbon domain-containing protein</fullName>
    </recommendedName>
</protein>
<comment type="caution">
    <text evidence="2">The sequence shown here is derived from an EMBL/GenBank/DDBJ whole genome shotgun (WGS) entry which is preliminary data.</text>
</comment>
<accession>A0A0F9RTX1</accession>
<feature type="transmembrane region" description="Helical" evidence="1">
    <location>
        <begin position="53"/>
        <end position="74"/>
    </location>
</feature>
<keyword evidence="1" id="KW-0812">Transmembrane</keyword>
<evidence type="ECO:0000256" key="1">
    <source>
        <dbReference type="SAM" id="Phobius"/>
    </source>
</evidence>